<dbReference type="CDD" id="cd12822">
    <property type="entry name" value="TmCorA-like"/>
    <property type="match status" value="1"/>
</dbReference>
<dbReference type="Gene3D" id="3.30.460.20">
    <property type="entry name" value="CorA soluble domain-like"/>
    <property type="match status" value="1"/>
</dbReference>
<evidence type="ECO:0000313" key="9">
    <source>
        <dbReference type="EMBL" id="PIQ75239.1"/>
    </source>
</evidence>
<dbReference type="SUPFAM" id="SSF144083">
    <property type="entry name" value="Magnesium transport protein CorA, transmembrane region"/>
    <property type="match status" value="1"/>
</dbReference>
<dbReference type="GO" id="GO:0015095">
    <property type="term" value="F:magnesium ion transmembrane transporter activity"/>
    <property type="evidence" value="ECO:0007669"/>
    <property type="project" value="TreeGrafter"/>
</dbReference>
<keyword evidence="6 8" id="KW-1133">Transmembrane helix</keyword>
<evidence type="ECO:0000256" key="3">
    <source>
        <dbReference type="ARBA" id="ARBA00022448"/>
    </source>
</evidence>
<dbReference type="GO" id="GO:0015087">
    <property type="term" value="F:cobalt ion transmembrane transporter activity"/>
    <property type="evidence" value="ECO:0007669"/>
    <property type="project" value="TreeGrafter"/>
</dbReference>
<dbReference type="SUPFAM" id="SSF143865">
    <property type="entry name" value="CorA soluble domain-like"/>
    <property type="match status" value="1"/>
</dbReference>
<protein>
    <recommendedName>
        <fullName evidence="11">Mg2 transporter protein CorA family protein</fullName>
    </recommendedName>
</protein>
<evidence type="ECO:0000256" key="1">
    <source>
        <dbReference type="ARBA" id="ARBA00004651"/>
    </source>
</evidence>
<dbReference type="PANTHER" id="PTHR46494:SF1">
    <property type="entry name" value="CORA FAMILY METAL ION TRANSPORTER (EUROFUNG)"/>
    <property type="match status" value="1"/>
</dbReference>
<dbReference type="Pfam" id="PF01544">
    <property type="entry name" value="CorA"/>
    <property type="match status" value="1"/>
</dbReference>
<comment type="subcellular location">
    <subcellularLocation>
        <location evidence="1">Cell membrane</location>
        <topology evidence="1">Multi-pass membrane protein</topology>
    </subcellularLocation>
</comment>
<sequence length="303" mass="35682">MEQIEKNSITWLNLANPKTNDLLFLKDKFRLSSSILSQLPIPIKRPKIEEYSDYLFLVLHFPVFNPETRQTVPTELDFVITHKAIITIYQDPIPMLENFFYECLHSETTQQDYFQRTGYLLFCILDKLIDSCLPMLDHIQENVDKIENKIFQGQEREMLSEIAIVKRDIIDFRRTIKPQRSVLEIIAQKSNRFFEHNLDFISQEVIGSNIRVWNTLENLKDMIEAIEETNNSLLSYKTNNIVKVLTLLSFISFPLSLIASIFAMNTALNYTLVRNVYAFWLILAGMGLVTILMFIYFKRKKWM</sequence>
<keyword evidence="7 8" id="KW-0472">Membrane</keyword>
<evidence type="ECO:0000256" key="6">
    <source>
        <dbReference type="ARBA" id="ARBA00022989"/>
    </source>
</evidence>
<evidence type="ECO:0000256" key="7">
    <source>
        <dbReference type="ARBA" id="ARBA00023136"/>
    </source>
</evidence>
<name>A0A2H0KSW7_9BACT</name>
<feature type="transmembrane region" description="Helical" evidence="8">
    <location>
        <begin position="276"/>
        <end position="297"/>
    </location>
</feature>
<evidence type="ECO:0000256" key="5">
    <source>
        <dbReference type="ARBA" id="ARBA00022692"/>
    </source>
</evidence>
<comment type="similarity">
    <text evidence="2">Belongs to the CorA metal ion transporter (MIT) (TC 1.A.35) family.</text>
</comment>
<dbReference type="GO" id="GO:0005886">
    <property type="term" value="C:plasma membrane"/>
    <property type="evidence" value="ECO:0007669"/>
    <property type="project" value="UniProtKB-SubCell"/>
</dbReference>
<evidence type="ECO:0000313" key="10">
    <source>
        <dbReference type="Proteomes" id="UP000229317"/>
    </source>
</evidence>
<accession>A0A2H0KSW7</accession>
<keyword evidence="4" id="KW-1003">Cell membrane</keyword>
<dbReference type="EMBL" id="PCVO01000035">
    <property type="protein sequence ID" value="PIQ75239.1"/>
    <property type="molecule type" value="Genomic_DNA"/>
</dbReference>
<keyword evidence="3" id="KW-0813">Transport</keyword>
<reference evidence="9 10" key="1">
    <citation type="submission" date="2017-09" db="EMBL/GenBank/DDBJ databases">
        <title>Depth-based differentiation of microbial function through sediment-hosted aquifers and enrichment of novel symbionts in the deep terrestrial subsurface.</title>
        <authorList>
            <person name="Probst A.J."/>
            <person name="Ladd B."/>
            <person name="Jarett J.K."/>
            <person name="Geller-Mcgrath D.E."/>
            <person name="Sieber C.M."/>
            <person name="Emerson J.B."/>
            <person name="Anantharaman K."/>
            <person name="Thomas B.C."/>
            <person name="Malmstrom R."/>
            <person name="Stieglmeier M."/>
            <person name="Klingl A."/>
            <person name="Woyke T."/>
            <person name="Ryan C.M."/>
            <person name="Banfield J.F."/>
        </authorList>
    </citation>
    <scope>NUCLEOTIDE SEQUENCE [LARGE SCALE GENOMIC DNA]</scope>
    <source>
        <strain evidence="9">CG11_big_fil_rev_8_21_14_0_20_40_15</strain>
    </source>
</reference>
<evidence type="ECO:0000256" key="8">
    <source>
        <dbReference type="SAM" id="Phobius"/>
    </source>
</evidence>
<organism evidence="9 10">
    <name type="scientific">Candidatus Portnoybacteria bacterium CG11_big_fil_rev_8_21_14_0_20_40_15</name>
    <dbReference type="NCBI Taxonomy" id="1974817"/>
    <lineage>
        <taxon>Bacteria</taxon>
        <taxon>Candidatus Portnoyibacteriota</taxon>
    </lineage>
</organism>
<dbReference type="InterPro" id="IPR002523">
    <property type="entry name" value="MgTranspt_CorA/ZnTranspt_ZntB"/>
</dbReference>
<feature type="transmembrane region" description="Helical" evidence="8">
    <location>
        <begin position="244"/>
        <end position="264"/>
    </location>
</feature>
<dbReference type="GO" id="GO:0000287">
    <property type="term" value="F:magnesium ion binding"/>
    <property type="evidence" value="ECO:0007669"/>
    <property type="project" value="TreeGrafter"/>
</dbReference>
<dbReference type="PANTHER" id="PTHR46494">
    <property type="entry name" value="CORA FAMILY METAL ION TRANSPORTER (EUROFUNG)"/>
    <property type="match status" value="1"/>
</dbReference>
<dbReference type="Gene3D" id="1.20.58.340">
    <property type="entry name" value="Magnesium transport protein CorA, transmembrane region"/>
    <property type="match status" value="2"/>
</dbReference>
<proteinExistence type="inferred from homology"/>
<evidence type="ECO:0000256" key="4">
    <source>
        <dbReference type="ARBA" id="ARBA00022475"/>
    </source>
</evidence>
<comment type="caution">
    <text evidence="9">The sequence shown here is derived from an EMBL/GenBank/DDBJ whole genome shotgun (WGS) entry which is preliminary data.</text>
</comment>
<evidence type="ECO:0000256" key="2">
    <source>
        <dbReference type="ARBA" id="ARBA00009765"/>
    </source>
</evidence>
<dbReference type="InterPro" id="IPR045861">
    <property type="entry name" value="CorA_cytoplasmic_dom"/>
</dbReference>
<dbReference type="InterPro" id="IPR045863">
    <property type="entry name" value="CorA_TM1_TM2"/>
</dbReference>
<gene>
    <name evidence="9" type="ORF">COV84_02255</name>
</gene>
<dbReference type="AlphaFoldDB" id="A0A2H0KSW7"/>
<keyword evidence="5 8" id="KW-0812">Transmembrane</keyword>
<dbReference type="Proteomes" id="UP000229317">
    <property type="component" value="Unassembled WGS sequence"/>
</dbReference>
<dbReference type="GO" id="GO:0050897">
    <property type="term" value="F:cobalt ion binding"/>
    <property type="evidence" value="ECO:0007669"/>
    <property type="project" value="TreeGrafter"/>
</dbReference>
<evidence type="ECO:0008006" key="11">
    <source>
        <dbReference type="Google" id="ProtNLM"/>
    </source>
</evidence>